<dbReference type="PROSITE" id="PS50209">
    <property type="entry name" value="CARD"/>
    <property type="match status" value="1"/>
</dbReference>
<dbReference type="InterPro" id="IPR037939">
    <property type="entry name" value="CRADD"/>
</dbReference>
<comment type="subcellular location">
    <subcellularLocation>
        <location evidence="1">Cytoplasm</location>
    </subcellularLocation>
</comment>
<proteinExistence type="predicted"/>
<evidence type="ECO:0000256" key="1">
    <source>
        <dbReference type="ARBA" id="ARBA00004496"/>
    </source>
</evidence>
<dbReference type="InterPro" id="IPR011029">
    <property type="entry name" value="DEATH-like_dom_sf"/>
</dbReference>
<reference evidence="7" key="2">
    <citation type="submission" date="2025-08" db="UniProtKB">
        <authorList>
            <consortium name="RefSeq"/>
        </authorList>
    </citation>
    <scope>IDENTIFICATION</scope>
    <source>
        <strain evidence="7">S238N-H82</strain>
        <tissue evidence="7">Testes</tissue>
    </source>
</reference>
<reference evidence="6" key="1">
    <citation type="journal article" date="2020" name="Nat. Ecol. Evol.">
        <title>Deeply conserved synteny resolves early events in vertebrate evolution.</title>
        <authorList>
            <person name="Simakov O."/>
            <person name="Marletaz F."/>
            <person name="Yue J.X."/>
            <person name="O'Connell B."/>
            <person name="Jenkins J."/>
            <person name="Brandt A."/>
            <person name="Calef R."/>
            <person name="Tung C.H."/>
            <person name="Huang T.K."/>
            <person name="Schmutz J."/>
            <person name="Satoh N."/>
            <person name="Yu J.K."/>
            <person name="Putnam N.H."/>
            <person name="Green R.E."/>
            <person name="Rokhsar D.S."/>
        </authorList>
    </citation>
    <scope>NUCLEOTIDE SEQUENCE [LARGE SCALE GENOMIC DNA]</scope>
    <source>
        <strain evidence="6">S238N-H82</strain>
    </source>
</reference>
<protein>
    <submittedName>
        <fullName evidence="7">Uncharacterized protein LOC118406240</fullName>
    </submittedName>
</protein>
<dbReference type="RefSeq" id="XP_035662059.1">
    <property type="nucleotide sequence ID" value="XM_035806166.1"/>
</dbReference>
<dbReference type="Gene3D" id="1.10.533.10">
    <property type="entry name" value="Death Domain, Fas"/>
    <property type="match status" value="1"/>
</dbReference>
<evidence type="ECO:0000256" key="4">
    <source>
        <dbReference type="ARBA" id="ARBA00022859"/>
    </source>
</evidence>
<dbReference type="InterPro" id="IPR027417">
    <property type="entry name" value="P-loop_NTPase"/>
</dbReference>
<dbReference type="Proteomes" id="UP000001554">
    <property type="component" value="Chromosome 18"/>
</dbReference>
<organism evidence="6 7">
    <name type="scientific">Branchiostoma floridae</name>
    <name type="common">Florida lancelet</name>
    <name type="synonym">Amphioxus</name>
    <dbReference type="NCBI Taxonomy" id="7739"/>
    <lineage>
        <taxon>Eukaryota</taxon>
        <taxon>Metazoa</taxon>
        <taxon>Chordata</taxon>
        <taxon>Cephalochordata</taxon>
        <taxon>Leptocardii</taxon>
        <taxon>Amphioxiformes</taxon>
        <taxon>Branchiostomatidae</taxon>
        <taxon>Branchiostoma</taxon>
    </lineage>
</organism>
<dbReference type="GO" id="GO:2001235">
    <property type="term" value="P:positive regulation of apoptotic signaling pathway"/>
    <property type="evidence" value="ECO:0000318"/>
    <property type="project" value="GO_Central"/>
</dbReference>
<dbReference type="PANTHER" id="PTHR15034">
    <property type="entry name" value="DEATH DOMAIN-CONTAINING PROTEIN CRADD"/>
    <property type="match status" value="1"/>
</dbReference>
<dbReference type="SMART" id="SM00114">
    <property type="entry name" value="CARD"/>
    <property type="match status" value="1"/>
</dbReference>
<dbReference type="PANTHER" id="PTHR15034:SF5">
    <property type="entry name" value="DEATH DOMAIN-CONTAINING PROTEIN CRADD"/>
    <property type="match status" value="1"/>
</dbReference>
<accession>A0A9J7KGL8</accession>
<dbReference type="GeneID" id="118406240"/>
<dbReference type="Pfam" id="PF00619">
    <property type="entry name" value="CARD"/>
    <property type="match status" value="1"/>
</dbReference>
<dbReference type="OrthoDB" id="6098072at2759"/>
<dbReference type="AlphaFoldDB" id="A0A9J7KGL8"/>
<dbReference type="GO" id="GO:0002020">
    <property type="term" value="F:protease binding"/>
    <property type="evidence" value="ECO:0007669"/>
    <property type="project" value="InterPro"/>
</dbReference>
<dbReference type="GO" id="GO:0005737">
    <property type="term" value="C:cytoplasm"/>
    <property type="evidence" value="ECO:0000318"/>
    <property type="project" value="GO_Central"/>
</dbReference>
<keyword evidence="2" id="KW-0963">Cytoplasm</keyword>
<gene>
    <name evidence="7" type="primary">LOC118406240</name>
</gene>
<keyword evidence="4" id="KW-0391">Immunity</keyword>
<dbReference type="GO" id="GO:0045087">
    <property type="term" value="P:innate immune response"/>
    <property type="evidence" value="ECO:0007669"/>
    <property type="project" value="UniProtKB-KW"/>
</dbReference>
<dbReference type="Pfam" id="PF05729">
    <property type="entry name" value="NACHT"/>
    <property type="match status" value="1"/>
</dbReference>
<dbReference type="Gene3D" id="3.40.50.300">
    <property type="entry name" value="P-loop containing nucleotide triphosphate hydrolases"/>
    <property type="match status" value="1"/>
</dbReference>
<sequence>MATGTKRPIPYSDGELEDLSRLITRNYVTLTKQLQAKAVIPHLIQEGILLREHREEILKCTTSQDMAQELLDKVMARGNCTDRLFVDVLRRSGHGHLADTLEGPNSKVARTEGIRDMTDSQLDELRSRLQKVYREEAERHEGDTSLEGLTVHEMDHDNSRMSIGMRAGIDLVSWLQAWRSSFVKEEAGRQVGTAFTADWVGDKKVTSDFKQVYKLKLNKVRKNQTIIGAIFDQLLHDPNYEPSFSKKSLWNYMEQTQEKILFVLEGLDRLNPFTSPEILQLIDKKLLPRATVIVTVAEANGA</sequence>
<evidence type="ECO:0000256" key="3">
    <source>
        <dbReference type="ARBA" id="ARBA00022588"/>
    </source>
</evidence>
<evidence type="ECO:0000256" key="2">
    <source>
        <dbReference type="ARBA" id="ARBA00022490"/>
    </source>
</evidence>
<name>A0A9J7KGL8_BRAFL</name>
<evidence type="ECO:0000259" key="5">
    <source>
        <dbReference type="PROSITE" id="PS50209"/>
    </source>
</evidence>
<evidence type="ECO:0000313" key="7">
    <source>
        <dbReference type="RefSeq" id="XP_035662059.1"/>
    </source>
</evidence>
<dbReference type="KEGG" id="bfo:118406240"/>
<dbReference type="InterPro" id="IPR007111">
    <property type="entry name" value="NACHT_NTPase"/>
</dbReference>
<dbReference type="InterPro" id="IPR001315">
    <property type="entry name" value="CARD"/>
</dbReference>
<keyword evidence="6" id="KW-1185">Reference proteome</keyword>
<feature type="domain" description="CARD" evidence="5">
    <location>
        <begin position="15"/>
        <end position="104"/>
    </location>
</feature>
<keyword evidence="3" id="KW-0399">Innate immunity</keyword>
<dbReference type="CDD" id="cd01671">
    <property type="entry name" value="CARD"/>
    <property type="match status" value="1"/>
</dbReference>
<evidence type="ECO:0000313" key="6">
    <source>
        <dbReference type="Proteomes" id="UP000001554"/>
    </source>
</evidence>
<dbReference type="SUPFAM" id="SSF47986">
    <property type="entry name" value="DEATH domain"/>
    <property type="match status" value="1"/>
</dbReference>
<dbReference type="GO" id="GO:0070513">
    <property type="term" value="F:death domain binding"/>
    <property type="evidence" value="ECO:0007669"/>
    <property type="project" value="InterPro"/>
</dbReference>